<dbReference type="InterPro" id="IPR013083">
    <property type="entry name" value="Znf_RING/FYVE/PHD"/>
</dbReference>
<dbReference type="Pfam" id="PF00439">
    <property type="entry name" value="Bromodomain"/>
    <property type="match status" value="1"/>
</dbReference>
<dbReference type="PANTHER" id="PTHR13793">
    <property type="entry name" value="PHD FINGER PROTEINS"/>
    <property type="match status" value="1"/>
</dbReference>
<dbReference type="PROSITE" id="PS50812">
    <property type="entry name" value="PWWP"/>
    <property type="match status" value="1"/>
</dbReference>
<dbReference type="InterPro" id="IPR019542">
    <property type="entry name" value="Enhancer_polycomb-like_N"/>
</dbReference>
<evidence type="ECO:0000256" key="4">
    <source>
        <dbReference type="ARBA" id="ARBA00022771"/>
    </source>
</evidence>
<dbReference type="InterPro" id="IPR001965">
    <property type="entry name" value="Znf_PHD"/>
</dbReference>
<keyword evidence="5" id="KW-0862">Zinc</keyword>
<comment type="subcellular location">
    <subcellularLocation>
        <location evidence="1">Nucleus</location>
    </subcellularLocation>
</comment>
<dbReference type="SMART" id="SM00297">
    <property type="entry name" value="BROMO"/>
    <property type="match status" value="1"/>
</dbReference>
<dbReference type="FunFam" id="2.30.30.140:FF:000008">
    <property type="entry name" value="Bromodomain containing 1, isoform CRA_b"/>
    <property type="match status" value="1"/>
</dbReference>
<evidence type="ECO:0000259" key="12">
    <source>
        <dbReference type="PROSITE" id="PS50016"/>
    </source>
</evidence>
<feature type="region of interest" description="Disordered" evidence="10">
    <location>
        <begin position="426"/>
        <end position="456"/>
    </location>
</feature>
<feature type="domain" description="Bromo" evidence="11">
    <location>
        <begin position="598"/>
        <end position="668"/>
    </location>
</feature>
<dbReference type="GO" id="GO:0008270">
    <property type="term" value="F:zinc ion binding"/>
    <property type="evidence" value="ECO:0007669"/>
    <property type="project" value="UniProtKB-KW"/>
</dbReference>
<gene>
    <name evidence="15" type="ORF">GDO86_003329</name>
</gene>
<dbReference type="Proteomes" id="UP000812440">
    <property type="component" value="Chromosome 2"/>
</dbReference>
<keyword evidence="2" id="KW-0479">Metal-binding</keyword>
<keyword evidence="4 9" id="KW-0863">Zinc-finger</keyword>
<dbReference type="PRINTS" id="PR00503">
    <property type="entry name" value="BROMODOMAIN"/>
</dbReference>
<dbReference type="Gene3D" id="1.20.920.10">
    <property type="entry name" value="Bromodomain-like"/>
    <property type="match status" value="1"/>
</dbReference>
<evidence type="ECO:0000256" key="8">
    <source>
        <dbReference type="PROSITE-ProRule" id="PRU00035"/>
    </source>
</evidence>
<dbReference type="PANTHER" id="PTHR13793:SF19">
    <property type="entry name" value="BROMODOMAIN AND PHD FINGER-CONTAINING PROTEIN 3"/>
    <property type="match status" value="1"/>
</dbReference>
<dbReference type="Gene3D" id="3.30.40.10">
    <property type="entry name" value="Zinc/RING finger domain, C3HC4 (zinc finger)"/>
    <property type="match status" value="2"/>
</dbReference>
<dbReference type="PROSITE" id="PS50014">
    <property type="entry name" value="BROMODOMAIN_2"/>
    <property type="match status" value="1"/>
</dbReference>
<keyword evidence="7" id="KW-0539">Nucleus</keyword>
<dbReference type="PROSITE" id="PS51805">
    <property type="entry name" value="EPHD"/>
    <property type="match status" value="1"/>
</dbReference>
<evidence type="ECO:0000313" key="15">
    <source>
        <dbReference type="EMBL" id="KAG8451005.1"/>
    </source>
</evidence>
<comment type="caution">
    <text evidence="15">The sequence shown here is derived from an EMBL/GenBank/DDBJ whole genome shotgun (WGS) entry which is preliminary data.</text>
</comment>
<organism evidence="15 16">
    <name type="scientific">Hymenochirus boettgeri</name>
    <name type="common">Congo dwarf clawed frog</name>
    <dbReference type="NCBI Taxonomy" id="247094"/>
    <lineage>
        <taxon>Eukaryota</taxon>
        <taxon>Metazoa</taxon>
        <taxon>Chordata</taxon>
        <taxon>Craniata</taxon>
        <taxon>Vertebrata</taxon>
        <taxon>Euteleostomi</taxon>
        <taxon>Amphibia</taxon>
        <taxon>Batrachia</taxon>
        <taxon>Anura</taxon>
        <taxon>Pipoidea</taxon>
        <taxon>Pipidae</taxon>
        <taxon>Pipinae</taxon>
        <taxon>Hymenochirus</taxon>
    </lineage>
</organism>
<dbReference type="FunFam" id="3.30.40.10:FF:000007">
    <property type="entry name" value="Bromodomain containing 1, isoform CRA_b"/>
    <property type="match status" value="1"/>
</dbReference>
<evidence type="ECO:0000313" key="16">
    <source>
        <dbReference type="Proteomes" id="UP000812440"/>
    </source>
</evidence>
<proteinExistence type="predicted"/>
<evidence type="ECO:0000259" key="14">
    <source>
        <dbReference type="PROSITE" id="PS51805"/>
    </source>
</evidence>
<keyword evidence="3" id="KW-0677">Repeat</keyword>
<name>A0A8T2K0F5_9PIPI</name>
<evidence type="ECO:0000256" key="9">
    <source>
        <dbReference type="PROSITE-ProRule" id="PRU00146"/>
    </source>
</evidence>
<dbReference type="CDD" id="cd15572">
    <property type="entry name" value="PHD_BRPF"/>
    <property type="match status" value="1"/>
</dbReference>
<evidence type="ECO:0000256" key="6">
    <source>
        <dbReference type="ARBA" id="ARBA00023117"/>
    </source>
</evidence>
<dbReference type="InterPro" id="IPR000313">
    <property type="entry name" value="PWWP_dom"/>
</dbReference>
<keyword evidence="16" id="KW-1185">Reference proteome</keyword>
<reference evidence="15" key="1">
    <citation type="thesis" date="2020" institute="ProQuest LLC" country="789 East Eisenhower Parkway, Ann Arbor, MI, USA">
        <title>Comparative Genomics and Chromosome Evolution.</title>
        <authorList>
            <person name="Mudd A.B."/>
        </authorList>
    </citation>
    <scope>NUCLEOTIDE SEQUENCE</scope>
    <source>
        <strain evidence="15">Female2</strain>
        <tissue evidence="15">Blood</tissue>
    </source>
</reference>
<dbReference type="InterPro" id="IPR036427">
    <property type="entry name" value="Bromodomain-like_sf"/>
</dbReference>
<evidence type="ECO:0008006" key="17">
    <source>
        <dbReference type="Google" id="ProtNLM"/>
    </source>
</evidence>
<evidence type="ECO:0000256" key="2">
    <source>
        <dbReference type="ARBA" id="ARBA00022723"/>
    </source>
</evidence>
<evidence type="ECO:0000256" key="3">
    <source>
        <dbReference type="ARBA" id="ARBA00022737"/>
    </source>
</evidence>
<dbReference type="InterPro" id="IPR011011">
    <property type="entry name" value="Znf_FYVE_PHD"/>
</dbReference>
<dbReference type="Pfam" id="PF13832">
    <property type="entry name" value="zf-HC5HC2H_2"/>
    <property type="match status" value="1"/>
</dbReference>
<evidence type="ECO:0000256" key="1">
    <source>
        <dbReference type="ARBA" id="ARBA00004123"/>
    </source>
</evidence>
<evidence type="ECO:0000256" key="5">
    <source>
        <dbReference type="ARBA" id="ARBA00022833"/>
    </source>
</evidence>
<dbReference type="Gene3D" id="2.30.30.140">
    <property type="match status" value="1"/>
</dbReference>
<feature type="domain" description="PHD-type" evidence="14">
    <location>
        <begin position="282"/>
        <end position="403"/>
    </location>
</feature>
<protein>
    <recommendedName>
        <fullName evidence="17">Bromodomain and PHD finger-containing protein 3</fullName>
    </recommendedName>
</protein>
<dbReference type="Pfam" id="PF00855">
    <property type="entry name" value="PWWP"/>
    <property type="match status" value="1"/>
</dbReference>
<dbReference type="GO" id="GO:0006357">
    <property type="term" value="P:regulation of transcription by RNA polymerase II"/>
    <property type="evidence" value="ECO:0007669"/>
    <property type="project" value="TreeGrafter"/>
</dbReference>
<evidence type="ECO:0000256" key="7">
    <source>
        <dbReference type="ARBA" id="ARBA00023242"/>
    </source>
</evidence>
<dbReference type="Pfam" id="PF13831">
    <property type="entry name" value="PHD_2"/>
    <property type="match status" value="1"/>
</dbReference>
<dbReference type="GO" id="GO:0005634">
    <property type="term" value="C:nucleus"/>
    <property type="evidence" value="ECO:0007669"/>
    <property type="project" value="UniProtKB-SubCell"/>
</dbReference>
<sequence length="992" mass="113601">MRHFILGLPADDMRKPRGKCHHSYDARRAPSPYNLKCSPTRETLTYAQAQRMVELEMEGRLHRINIYDPLLVVSEDELTAQDITDCNSNKENSELPLSFPCRQIVFKEKKRELCFKQDPTSSSTFHLPQPNFRVLEHITLDSEHKSFTLPDCFYYYVERTSEEIDKDVEYDLDEVDVAWLKMINEKRTNDGLSMVSADTFELLLDRFEKESYFQSRRSGAPQSSIDEDAFCCVCLDDECHNSNAILFCDVCNLAVHQECYGVPYIPEGQWLCRCCLQSPSRPITCVLCPNQGGAFKQTTDGRWAHVVCAIWIPEVCFANTVFLEPIEGVSNIPSARWKLICYLCKQKGQGAAIQCHKVNCYTAFHVTCAQKAGLFMKVEPLRETGLNGTTFTVRKTAFCEHHCPPGTQGRKLLQFAEGEIKDEDELNKEEECKSSKKGAGKRGREKQKMKKKQNEAISGQGYVPVTTVMQIPSFRLSKISAGICLQRKSQFLQLLHSYWLLKRQSRNGMPLIRRLQSHTQSQRTGGKKEHSKRSSVIKEEVKYWQKLRHDLERARLLTELIRKREKLKREQVKLHQAAMELQLTPFTVFLRTTLDLLQEKDPANIFTEPVNLKEVPDYMDFIIHPMDFSTMRQKLEGHQYTTLRAFEEDFNLIVSNCLRYNSRETVFHQAALRLHHLGAAVLKRARCQAENTGYDSYTCLHLPEQPRTADYYRFSWEEVDQVLLPENRAHLSAENQLKELLEKLEIVSSVRTSGARTRRLRLLHREINLLRQRLAPRNRECPETNMGVINGFGILAESGSDSDCSPLLSRMSVLGSCGGITPLGKPALSWVPLFEAMNGNSEYTNPVGSNLLPFDSSVELEPLQLVWAKCRGYPSYPALIIDPKMPREGLLHNGVPIPVPPLEVLKLGEQKLTEQGGQQLFLVLFFDNKRTWQWLPSDKVIPLGTDDTVDKLKMLEGRKASIRKSVQVAYDRAIKHKNRVNGSNPFISPNYL</sequence>
<evidence type="ECO:0000259" key="13">
    <source>
        <dbReference type="PROSITE" id="PS50812"/>
    </source>
</evidence>
<feature type="domain" description="PWWP" evidence="13">
    <location>
        <begin position="862"/>
        <end position="946"/>
    </location>
</feature>
<dbReference type="EMBL" id="JAACNH010000002">
    <property type="protein sequence ID" value="KAG8451005.1"/>
    <property type="molecule type" value="Genomic_DNA"/>
</dbReference>
<feature type="compositionally biased region" description="Basic residues" evidence="10">
    <location>
        <begin position="435"/>
        <end position="451"/>
    </location>
</feature>
<dbReference type="InterPro" id="IPR001487">
    <property type="entry name" value="Bromodomain"/>
</dbReference>
<dbReference type="SMART" id="SM00293">
    <property type="entry name" value="PWWP"/>
    <property type="match status" value="1"/>
</dbReference>
<dbReference type="SMART" id="SM00249">
    <property type="entry name" value="PHD"/>
    <property type="match status" value="2"/>
</dbReference>
<dbReference type="Pfam" id="PF10513">
    <property type="entry name" value="EPL1"/>
    <property type="match status" value="1"/>
</dbReference>
<dbReference type="InterPro" id="IPR034732">
    <property type="entry name" value="EPHD"/>
</dbReference>
<keyword evidence="6 8" id="KW-0103">Bromodomain</keyword>
<evidence type="ECO:0000256" key="10">
    <source>
        <dbReference type="SAM" id="MobiDB-lite"/>
    </source>
</evidence>
<dbReference type="OrthoDB" id="20839at2759"/>
<dbReference type="SUPFAM" id="SSF63748">
    <property type="entry name" value="Tudor/PWWP/MBT"/>
    <property type="match status" value="1"/>
</dbReference>
<dbReference type="PROSITE" id="PS50016">
    <property type="entry name" value="ZF_PHD_2"/>
    <property type="match status" value="1"/>
</dbReference>
<dbReference type="FunFam" id="3.30.40.10:FF:000008">
    <property type="entry name" value="Bromodomain containing 1, isoform CRA_a"/>
    <property type="match status" value="1"/>
</dbReference>
<dbReference type="InterPro" id="IPR050701">
    <property type="entry name" value="Histone_Mod_Regulator"/>
</dbReference>
<feature type="domain" description="PHD-type" evidence="12">
    <location>
        <begin position="228"/>
        <end position="278"/>
    </location>
</feature>
<evidence type="ECO:0000259" key="11">
    <source>
        <dbReference type="PROSITE" id="PS50014"/>
    </source>
</evidence>
<dbReference type="SUPFAM" id="SSF47370">
    <property type="entry name" value="Bromodomain"/>
    <property type="match status" value="1"/>
</dbReference>
<dbReference type="AlphaFoldDB" id="A0A8T2K0F5"/>
<accession>A0A8T2K0F5</accession>
<dbReference type="InterPro" id="IPR019787">
    <property type="entry name" value="Znf_PHD-finger"/>
</dbReference>
<dbReference type="SUPFAM" id="SSF57903">
    <property type="entry name" value="FYVE/PHD zinc finger"/>
    <property type="match status" value="1"/>
</dbReference>